<dbReference type="InterPro" id="IPR003921">
    <property type="entry name" value="Cell_synth_C"/>
</dbReference>
<evidence type="ECO:0000256" key="5">
    <source>
        <dbReference type="SAM" id="MobiDB-lite"/>
    </source>
</evidence>
<dbReference type="PANTHER" id="PTHR45586:SF1">
    <property type="entry name" value="LIPOPOLYSACCHARIDE ASSEMBLY PROTEIN B"/>
    <property type="match status" value="1"/>
</dbReference>
<dbReference type="InterPro" id="IPR008410">
    <property type="entry name" value="BCSC_C"/>
</dbReference>
<reference evidence="8" key="1">
    <citation type="journal article" date="2022" name="Int. J. Syst. Evol. Microbiol.">
        <title>Anaeromyxobacter oryzae sp. nov., Anaeromyxobacter diazotrophicus sp. nov. and Anaeromyxobacter paludicola sp. nov., isolated from paddy soils.</title>
        <authorList>
            <person name="Itoh H."/>
            <person name="Xu Z."/>
            <person name="Mise K."/>
            <person name="Masuda Y."/>
            <person name="Ushijima N."/>
            <person name="Hayakawa C."/>
            <person name="Shiratori Y."/>
            <person name="Senoo K."/>
        </authorList>
    </citation>
    <scope>NUCLEOTIDE SEQUENCE [LARGE SCALE GENOMIC DNA]</scope>
    <source>
        <strain evidence="8">Red630</strain>
    </source>
</reference>
<protein>
    <submittedName>
        <fullName evidence="7">Cellulose synthase</fullName>
    </submittedName>
</protein>
<keyword evidence="3" id="KW-0802">TPR repeat</keyword>
<name>A0ABN6N5C1_9BACT</name>
<evidence type="ECO:0000256" key="3">
    <source>
        <dbReference type="ARBA" id="ARBA00022803"/>
    </source>
</evidence>
<dbReference type="Gene3D" id="1.25.40.10">
    <property type="entry name" value="Tetratricopeptide repeat domain"/>
    <property type="match status" value="4"/>
</dbReference>
<evidence type="ECO:0000313" key="7">
    <source>
        <dbReference type="EMBL" id="BDG08351.1"/>
    </source>
</evidence>
<gene>
    <name evidence="7" type="primary">wssE</name>
    <name evidence="7" type="ORF">AMPC_14640</name>
</gene>
<evidence type="ECO:0000259" key="6">
    <source>
        <dbReference type="Pfam" id="PF05420"/>
    </source>
</evidence>
<feature type="region of interest" description="Disordered" evidence="5">
    <location>
        <begin position="845"/>
        <end position="884"/>
    </location>
</feature>
<dbReference type="Proteomes" id="UP001162734">
    <property type="component" value="Chromosome"/>
</dbReference>
<evidence type="ECO:0000256" key="2">
    <source>
        <dbReference type="ARBA" id="ARBA00022737"/>
    </source>
</evidence>
<feature type="compositionally biased region" description="Pro residues" evidence="5">
    <location>
        <begin position="862"/>
        <end position="872"/>
    </location>
</feature>
<accession>A0ABN6N5C1</accession>
<feature type="domain" description="Cellulose synthase operon C C-terminal" evidence="6">
    <location>
        <begin position="918"/>
        <end position="1238"/>
    </location>
</feature>
<organism evidence="7 8">
    <name type="scientific">Anaeromyxobacter paludicola</name>
    <dbReference type="NCBI Taxonomy" id="2918171"/>
    <lineage>
        <taxon>Bacteria</taxon>
        <taxon>Pseudomonadati</taxon>
        <taxon>Myxococcota</taxon>
        <taxon>Myxococcia</taxon>
        <taxon>Myxococcales</taxon>
        <taxon>Cystobacterineae</taxon>
        <taxon>Anaeromyxobacteraceae</taxon>
        <taxon>Anaeromyxobacter</taxon>
    </lineage>
</organism>
<feature type="coiled-coil region" evidence="4">
    <location>
        <begin position="482"/>
        <end position="509"/>
    </location>
</feature>
<sequence>MAAADPAEVRGLVRNAWYWQSRARGEEAEQAWRAVLAADPDQPDALAAVGGLDARAGRAAQAREALAHLARVAPRHPELPALRREVELGPRLPPLLAAARRLAHRGRLDEGVARYRALFGEAGPPADLALEYYDTVAGTPGGWEEARAGLERLAARVPGEARVRLALARILTYREPSRREGIGQLAALSRDPTVAKEAGRAWREALLWLGASAADAPLLREYLRRHPRDAEVARALERARRAGVAAEGFAALDKGDLATATRLFSEVGDTPEGRRGLALVRARERSLQRREGFAALDRGDAGTARRIFGRTPEDPESRLGLAILAQREAAAAQRQGDLDRARAALERSRALAPRRPDLWEDGLRSVAFWSLLEEAGRARERGDAPLARRTLLSARDRAPPRERWNAELALGDLDLAAGDRAAARERYERVLREQPRQPGALRGLTASLVQERRFEEAIRSNEALLAVAPERAFRPGWLRAEAGRQRAARRRAERDLAGAEAELEAARRDDPSDAWVLHDLAAALLDGGDSRGAEPVVGALLRAAPGLPEARVLEARLLAAQGESARALDVLSALPASRTDPGLVRLRHDLEVRVRVPALVARARRGGRPEAIAELLELEREVAEEPRLAAPIARAWSDLGERRRGIGVLRRAVEASPPNAPSLRLQLAALLVEIGEDAEAGPLLEGLAGEPGLGRDERRWLRDLRVSRAVRLSDRRRETGDPAGAAAALAPVLHDYPEDPRVLDARGRNLAPGDPDRAREAFERALALDPGDAEARRGAVDAALATGDRRAARDLAEDGVRRAPGDARLQLLAGRAAAAEGDDPAAMDALLRARALADALPPRVAGRAAADVPIGPGRTRLPPGPERPPPEPLDPEAAAATRQQIDREEELVRARHRSGLEGMGRIRARQGEGGLGALTEADEIATAELALGHRGFAFLRATGVELEAGSVANDATTRFGRGAGASGTLRAYGVAPSLGYEGRAISAEVGATPLGFPAQTVVGSLELRHAFGPVRIAVAGARRPVTDSLLSYAGIRDLVTGRTWGGVVTEGGRLELGLELGPVRAYGYGAYDRLVGSEVRENRRAMAGAGVRVTLAQGPLGALSVGVEGTGMRFDDDLRFFTLGHGGYFSPQRFLRGTLPVGWRRDQGAVRWELVAAPGAEWFEERETPVFPAVPGLAPPTGVDTSATYRGQQVSGFVFEARAGLGARFGGGFEVRATAAFQQAPEYQEGVGGLLLRYGGSR</sequence>
<keyword evidence="1" id="KW-0732">Signal</keyword>
<dbReference type="EMBL" id="AP025592">
    <property type="protein sequence ID" value="BDG08351.1"/>
    <property type="molecule type" value="Genomic_DNA"/>
</dbReference>
<dbReference type="InterPro" id="IPR011990">
    <property type="entry name" value="TPR-like_helical_dom_sf"/>
</dbReference>
<dbReference type="Pfam" id="PF05420">
    <property type="entry name" value="BCSC_C"/>
    <property type="match status" value="1"/>
</dbReference>
<keyword evidence="2" id="KW-0677">Repeat</keyword>
<evidence type="ECO:0000256" key="1">
    <source>
        <dbReference type="ARBA" id="ARBA00022729"/>
    </source>
</evidence>
<dbReference type="PANTHER" id="PTHR45586">
    <property type="entry name" value="TPR REPEAT-CONTAINING PROTEIN PA4667"/>
    <property type="match status" value="1"/>
</dbReference>
<dbReference type="RefSeq" id="WP_248345532.1">
    <property type="nucleotide sequence ID" value="NZ_AP025592.1"/>
</dbReference>
<proteinExistence type="predicted"/>
<evidence type="ECO:0000313" key="8">
    <source>
        <dbReference type="Proteomes" id="UP001162734"/>
    </source>
</evidence>
<dbReference type="Pfam" id="PF14559">
    <property type="entry name" value="TPR_19"/>
    <property type="match status" value="1"/>
</dbReference>
<keyword evidence="4" id="KW-0175">Coiled coil</keyword>
<dbReference type="InterPro" id="IPR051012">
    <property type="entry name" value="CellSynth/LPSAsmb/PSIAsmb"/>
</dbReference>
<keyword evidence="8" id="KW-1185">Reference proteome</keyword>
<dbReference type="PRINTS" id="PR01441">
    <property type="entry name" value="CELLSNTHASEC"/>
</dbReference>
<dbReference type="SUPFAM" id="SSF48452">
    <property type="entry name" value="TPR-like"/>
    <property type="match status" value="3"/>
</dbReference>
<evidence type="ECO:0000256" key="4">
    <source>
        <dbReference type="SAM" id="Coils"/>
    </source>
</evidence>